<evidence type="ECO:0000256" key="2">
    <source>
        <dbReference type="SAM" id="Coils"/>
    </source>
</evidence>
<organism evidence="4 5">
    <name type="scientific">Acetanaerobacterium elongatum</name>
    <dbReference type="NCBI Taxonomy" id="258515"/>
    <lineage>
        <taxon>Bacteria</taxon>
        <taxon>Bacillati</taxon>
        <taxon>Bacillota</taxon>
        <taxon>Clostridia</taxon>
        <taxon>Eubacteriales</taxon>
        <taxon>Oscillospiraceae</taxon>
        <taxon>Acetanaerobacterium</taxon>
    </lineage>
</organism>
<dbReference type="OrthoDB" id="6160at2"/>
<sequence>MEYTISQAAERMNLTAHTLRYYDKEGLLPFVARTEGGIRHFTESDIEWLALIRCLKSTGMPVKKIKEYIDLCMRGDETLEERRQIFIKQRENVLRQMAELTENLRTVEYKIKHYDEAVALYEQRMEKFKNHA</sequence>
<dbReference type="CDD" id="cd01109">
    <property type="entry name" value="HTH_YyaN"/>
    <property type="match status" value="1"/>
</dbReference>
<name>A0A1H0F5P9_9FIRM</name>
<keyword evidence="5" id="KW-1185">Reference proteome</keyword>
<dbReference type="Gene3D" id="1.10.1660.10">
    <property type="match status" value="1"/>
</dbReference>
<dbReference type="EMBL" id="FNID01000038">
    <property type="protein sequence ID" value="SDN89944.1"/>
    <property type="molecule type" value="Genomic_DNA"/>
</dbReference>
<dbReference type="Pfam" id="PF13411">
    <property type="entry name" value="MerR_1"/>
    <property type="match status" value="1"/>
</dbReference>
<dbReference type="PANTHER" id="PTHR30204">
    <property type="entry name" value="REDOX-CYCLING DRUG-SENSING TRANSCRIPTIONAL ACTIVATOR SOXR"/>
    <property type="match status" value="1"/>
</dbReference>
<dbReference type="PANTHER" id="PTHR30204:SF82">
    <property type="entry name" value="TRANSCRIPTIONAL REGULATOR, MERR FAMILY"/>
    <property type="match status" value="1"/>
</dbReference>
<dbReference type="GO" id="GO:0003677">
    <property type="term" value="F:DNA binding"/>
    <property type="evidence" value="ECO:0007669"/>
    <property type="project" value="UniProtKB-KW"/>
</dbReference>
<dbReference type="PRINTS" id="PR00040">
    <property type="entry name" value="HTHMERR"/>
</dbReference>
<dbReference type="InterPro" id="IPR000551">
    <property type="entry name" value="MerR-type_HTH_dom"/>
</dbReference>
<dbReference type="STRING" id="258515.SAMN05192585_1389"/>
<dbReference type="PROSITE" id="PS50937">
    <property type="entry name" value="HTH_MERR_2"/>
    <property type="match status" value="1"/>
</dbReference>
<dbReference type="GO" id="GO:0003700">
    <property type="term" value="F:DNA-binding transcription factor activity"/>
    <property type="evidence" value="ECO:0007669"/>
    <property type="project" value="InterPro"/>
</dbReference>
<dbReference type="InterPro" id="IPR047057">
    <property type="entry name" value="MerR_fam"/>
</dbReference>
<evidence type="ECO:0000256" key="1">
    <source>
        <dbReference type="ARBA" id="ARBA00023125"/>
    </source>
</evidence>
<reference evidence="4 5" key="1">
    <citation type="submission" date="2016-10" db="EMBL/GenBank/DDBJ databases">
        <authorList>
            <person name="de Groot N.N."/>
        </authorList>
    </citation>
    <scope>NUCLEOTIDE SEQUENCE [LARGE SCALE GENOMIC DNA]</scope>
    <source>
        <strain evidence="4 5">CGMCC 1.5012</strain>
    </source>
</reference>
<protein>
    <submittedName>
        <fullName evidence="4">DNA-binding transcriptional regulator, MerR family</fullName>
    </submittedName>
</protein>
<dbReference type="RefSeq" id="WP_092642664.1">
    <property type="nucleotide sequence ID" value="NZ_FNID01000038.1"/>
</dbReference>
<keyword evidence="2" id="KW-0175">Coiled coil</keyword>
<dbReference type="Proteomes" id="UP000199182">
    <property type="component" value="Unassembled WGS sequence"/>
</dbReference>
<feature type="domain" description="HTH merR-type" evidence="3">
    <location>
        <begin position="1"/>
        <end position="71"/>
    </location>
</feature>
<dbReference type="SUPFAM" id="SSF46955">
    <property type="entry name" value="Putative DNA-binding domain"/>
    <property type="match status" value="1"/>
</dbReference>
<evidence type="ECO:0000313" key="4">
    <source>
        <dbReference type="EMBL" id="SDN89944.1"/>
    </source>
</evidence>
<accession>A0A1H0F5P9</accession>
<evidence type="ECO:0000313" key="5">
    <source>
        <dbReference type="Proteomes" id="UP000199182"/>
    </source>
</evidence>
<feature type="coiled-coil region" evidence="2">
    <location>
        <begin position="90"/>
        <end position="131"/>
    </location>
</feature>
<dbReference type="InterPro" id="IPR009061">
    <property type="entry name" value="DNA-bd_dom_put_sf"/>
</dbReference>
<evidence type="ECO:0000259" key="3">
    <source>
        <dbReference type="PROSITE" id="PS50937"/>
    </source>
</evidence>
<proteinExistence type="predicted"/>
<dbReference type="SMART" id="SM00422">
    <property type="entry name" value="HTH_MERR"/>
    <property type="match status" value="1"/>
</dbReference>
<dbReference type="AlphaFoldDB" id="A0A1H0F5P9"/>
<gene>
    <name evidence="4" type="ORF">SAMN05192585_1389</name>
</gene>
<keyword evidence="1 4" id="KW-0238">DNA-binding</keyword>